<keyword evidence="2" id="KW-0812">Transmembrane</keyword>
<feature type="region of interest" description="Disordered" evidence="1">
    <location>
        <begin position="1"/>
        <end position="24"/>
    </location>
</feature>
<name>A0A918E1I2_9ACTN</name>
<feature type="transmembrane region" description="Helical" evidence="2">
    <location>
        <begin position="214"/>
        <end position="237"/>
    </location>
</feature>
<evidence type="ECO:0000256" key="1">
    <source>
        <dbReference type="SAM" id="MobiDB-lite"/>
    </source>
</evidence>
<reference evidence="3" key="2">
    <citation type="submission" date="2020-09" db="EMBL/GenBank/DDBJ databases">
        <authorList>
            <person name="Sun Q."/>
            <person name="Zhou Y."/>
        </authorList>
    </citation>
    <scope>NUCLEOTIDE SEQUENCE</scope>
    <source>
        <strain evidence="3">CGMCC 4.7201</strain>
    </source>
</reference>
<keyword evidence="4" id="KW-1185">Reference proteome</keyword>
<dbReference type="Pfam" id="PF14559">
    <property type="entry name" value="TPR_19"/>
    <property type="match status" value="1"/>
</dbReference>
<evidence type="ECO:0000313" key="4">
    <source>
        <dbReference type="Proteomes" id="UP000641932"/>
    </source>
</evidence>
<feature type="compositionally biased region" description="Basic and acidic residues" evidence="1">
    <location>
        <begin position="8"/>
        <end position="24"/>
    </location>
</feature>
<sequence length="339" mass="37286">MTASSADGADRPLYERASDLHRRGRPEEALPLLRELLEQEPDDVAGRYAFGICLTDTGRHAEAQVQFRRVLDGDPRHYQAAYRLGRLLQADADREGAAQAYRQVLSAVGEFRDTAARLRSCEEALGADAARAPAPAPSGPALTGRSLTPGPPTLRSQSDAHRVADRGRPMISVRLKARHLLTMVAKRLLVCAALTLALPLIGRNLDLSLGAEGGLLLALAVLVAWMYFLASLVVLVVRPRTNGADFYEYGVDVKSGFAHRKVQFIWYYQIVESPSYVRTFGTYFTSTASLGLRYNEAGASSTQYLELSGIGSPDEVREIGRYVESRTFPERHVIRGPWT</sequence>
<keyword evidence="2" id="KW-0472">Membrane</keyword>
<reference evidence="3" key="1">
    <citation type="journal article" date="2014" name="Int. J. Syst. Evol. Microbiol.">
        <title>Complete genome sequence of Corynebacterium casei LMG S-19264T (=DSM 44701T), isolated from a smear-ripened cheese.</title>
        <authorList>
            <consortium name="US DOE Joint Genome Institute (JGI-PGF)"/>
            <person name="Walter F."/>
            <person name="Albersmeier A."/>
            <person name="Kalinowski J."/>
            <person name="Ruckert C."/>
        </authorList>
    </citation>
    <scope>NUCLEOTIDE SEQUENCE</scope>
    <source>
        <strain evidence="3">CGMCC 4.7201</strain>
    </source>
</reference>
<dbReference type="InterPro" id="IPR019734">
    <property type="entry name" value="TPR_rpt"/>
</dbReference>
<gene>
    <name evidence="3" type="ORF">GCM10012280_55810</name>
</gene>
<accession>A0A918E1I2</accession>
<dbReference type="AlphaFoldDB" id="A0A918E1I2"/>
<evidence type="ECO:0000256" key="2">
    <source>
        <dbReference type="SAM" id="Phobius"/>
    </source>
</evidence>
<keyword evidence="2" id="KW-1133">Transmembrane helix</keyword>
<evidence type="ECO:0008006" key="5">
    <source>
        <dbReference type="Google" id="ProtNLM"/>
    </source>
</evidence>
<dbReference type="EMBL" id="BMMS01000029">
    <property type="protein sequence ID" value="GGO96404.1"/>
    <property type="molecule type" value="Genomic_DNA"/>
</dbReference>
<dbReference type="SMART" id="SM00028">
    <property type="entry name" value="TPR"/>
    <property type="match status" value="3"/>
</dbReference>
<feature type="region of interest" description="Disordered" evidence="1">
    <location>
        <begin position="129"/>
        <end position="161"/>
    </location>
</feature>
<dbReference type="RefSeq" id="WP_189134587.1">
    <property type="nucleotide sequence ID" value="NZ_BMMS01000029.1"/>
</dbReference>
<dbReference type="SUPFAM" id="SSF48452">
    <property type="entry name" value="TPR-like"/>
    <property type="match status" value="1"/>
</dbReference>
<dbReference type="Proteomes" id="UP000641932">
    <property type="component" value="Unassembled WGS sequence"/>
</dbReference>
<proteinExistence type="predicted"/>
<organism evidence="3 4">
    <name type="scientific">Wenjunlia tyrosinilytica</name>
    <dbReference type="NCBI Taxonomy" id="1544741"/>
    <lineage>
        <taxon>Bacteria</taxon>
        <taxon>Bacillati</taxon>
        <taxon>Actinomycetota</taxon>
        <taxon>Actinomycetes</taxon>
        <taxon>Kitasatosporales</taxon>
        <taxon>Streptomycetaceae</taxon>
        <taxon>Wenjunlia</taxon>
    </lineage>
</organism>
<feature type="transmembrane region" description="Helical" evidence="2">
    <location>
        <begin position="184"/>
        <end position="202"/>
    </location>
</feature>
<comment type="caution">
    <text evidence="3">The sequence shown here is derived from an EMBL/GenBank/DDBJ whole genome shotgun (WGS) entry which is preliminary data.</text>
</comment>
<dbReference type="InterPro" id="IPR011990">
    <property type="entry name" value="TPR-like_helical_dom_sf"/>
</dbReference>
<dbReference type="Gene3D" id="1.25.40.10">
    <property type="entry name" value="Tetratricopeptide repeat domain"/>
    <property type="match status" value="1"/>
</dbReference>
<evidence type="ECO:0000313" key="3">
    <source>
        <dbReference type="EMBL" id="GGO96404.1"/>
    </source>
</evidence>
<protein>
    <recommendedName>
        <fullName evidence="5">Tetratricopeptide repeat protein</fullName>
    </recommendedName>
</protein>